<dbReference type="InterPro" id="IPR020568">
    <property type="entry name" value="Ribosomal_Su5_D2-typ_SF"/>
</dbReference>
<dbReference type="AlphaFoldDB" id="A0A2S7Z8R5"/>
<evidence type="ECO:0000256" key="5">
    <source>
        <dbReference type="ARBA" id="ARBA00022516"/>
    </source>
</evidence>
<evidence type="ECO:0000256" key="1">
    <source>
        <dbReference type="ARBA" id="ARBA00001947"/>
    </source>
</evidence>
<dbReference type="GO" id="GO:0016020">
    <property type="term" value="C:membrane"/>
    <property type="evidence" value="ECO:0007669"/>
    <property type="project" value="GOC"/>
</dbReference>
<comment type="caution">
    <text evidence="13">The sequence shown here is derived from an EMBL/GenBank/DDBJ whole genome shotgun (WGS) entry which is preliminary data.</text>
</comment>
<dbReference type="SUPFAM" id="SSF54211">
    <property type="entry name" value="Ribosomal protein S5 domain 2-like"/>
    <property type="match status" value="2"/>
</dbReference>
<dbReference type="EC" id="3.5.1.108" evidence="4 12"/>
<comment type="catalytic activity">
    <reaction evidence="11 12">
        <text>a UDP-3-O-[(3R)-3-hydroxyacyl]-N-acetyl-alpha-D-glucosamine + H2O = a UDP-3-O-[(3R)-3-hydroxyacyl]-alpha-D-glucosamine + acetate</text>
        <dbReference type="Rhea" id="RHEA:67816"/>
        <dbReference type="ChEBI" id="CHEBI:15377"/>
        <dbReference type="ChEBI" id="CHEBI:30089"/>
        <dbReference type="ChEBI" id="CHEBI:137740"/>
        <dbReference type="ChEBI" id="CHEBI:173225"/>
        <dbReference type="EC" id="3.5.1.108"/>
    </reaction>
</comment>
<protein>
    <recommendedName>
        <fullName evidence="4 12">UDP-3-O-acyl-N-acetylglucosamine deacetylase</fullName>
        <shortName evidence="12">UDP-3-O-acyl-GlcNAc deacetylase</shortName>
        <ecNumber evidence="4 12">3.5.1.108</ecNumber>
    </recommendedName>
    <alternativeName>
        <fullName evidence="12">UDP-3-O-[R-3-hydroxymyristoyl]-N-acetylglucosamine deacetylase</fullName>
    </alternativeName>
</protein>
<dbReference type="OrthoDB" id="9772788at2"/>
<evidence type="ECO:0000256" key="11">
    <source>
        <dbReference type="ARBA" id="ARBA00024535"/>
    </source>
</evidence>
<comment type="cofactor">
    <cofactor evidence="1 12">
        <name>Zn(2+)</name>
        <dbReference type="ChEBI" id="CHEBI:29105"/>
    </cofactor>
</comment>
<keyword evidence="7 12" id="KW-0479">Metal-binding</keyword>
<dbReference type="PANTHER" id="PTHR33694:SF1">
    <property type="entry name" value="UDP-3-O-ACYL-N-ACETYLGLUCOSAMINE DEACETYLASE 1, MITOCHONDRIAL-RELATED"/>
    <property type="match status" value="1"/>
</dbReference>
<dbReference type="UniPathway" id="UPA00359">
    <property type="reaction ID" value="UER00478"/>
</dbReference>
<dbReference type="RefSeq" id="WP_038117025.1">
    <property type="nucleotide sequence ID" value="NZ_PPDB01000004.1"/>
</dbReference>
<keyword evidence="8 12" id="KW-0378">Hydrolase</keyword>
<evidence type="ECO:0000256" key="10">
    <source>
        <dbReference type="ARBA" id="ARBA00023098"/>
    </source>
</evidence>
<evidence type="ECO:0000256" key="9">
    <source>
        <dbReference type="ARBA" id="ARBA00022833"/>
    </source>
</evidence>
<dbReference type="GO" id="GO:0103117">
    <property type="term" value="F:UDP-3-O-acyl-N-acetylglucosamine deacetylase activity"/>
    <property type="evidence" value="ECO:0007669"/>
    <property type="project" value="UniProtKB-UniRule"/>
</dbReference>
<proteinExistence type="inferred from homology"/>
<evidence type="ECO:0000256" key="2">
    <source>
        <dbReference type="ARBA" id="ARBA00002923"/>
    </source>
</evidence>
<keyword evidence="9 12" id="KW-0862">Zinc</keyword>
<dbReference type="HAMAP" id="MF_00388">
    <property type="entry name" value="LpxC"/>
    <property type="match status" value="1"/>
</dbReference>
<dbReference type="EMBL" id="PPDB01000004">
    <property type="protein sequence ID" value="PQL19609.1"/>
    <property type="molecule type" value="Genomic_DNA"/>
</dbReference>
<dbReference type="GO" id="GO:0009245">
    <property type="term" value="P:lipid A biosynthetic process"/>
    <property type="evidence" value="ECO:0007669"/>
    <property type="project" value="UniProtKB-UniRule"/>
</dbReference>
<evidence type="ECO:0000256" key="7">
    <source>
        <dbReference type="ARBA" id="ARBA00022723"/>
    </source>
</evidence>
<keyword evidence="5 12" id="KW-0444">Lipid biosynthesis</keyword>
<evidence type="ECO:0000313" key="14">
    <source>
        <dbReference type="Proteomes" id="UP000237916"/>
    </source>
</evidence>
<reference evidence="13 14" key="1">
    <citation type="submission" date="2018-01" db="EMBL/GenBank/DDBJ databases">
        <title>Draft genome sequences of clinical isolates and type strains of oral Veillonella including Veillonella infantum sp., nov.</title>
        <authorList>
            <person name="Mashima I."/>
            <person name="Liao Y.-C."/>
            <person name="Sabharwal A."/>
            <person name="Haase E.M."/>
            <person name="Nakazawa F."/>
            <person name="Scannapieco F.A."/>
        </authorList>
    </citation>
    <scope>NUCLEOTIDE SEQUENCE [LARGE SCALE GENOMIC DNA]</scope>
    <source>
        <strain evidence="13 14">JCM 15641</strain>
    </source>
</reference>
<keyword evidence="14" id="KW-1185">Reference proteome</keyword>
<dbReference type="NCBIfam" id="TIGR00325">
    <property type="entry name" value="lpxC"/>
    <property type="match status" value="1"/>
</dbReference>
<dbReference type="InterPro" id="IPR004463">
    <property type="entry name" value="UDP-acyl_GlcNac_deAcase"/>
</dbReference>
<dbReference type="Pfam" id="PF03331">
    <property type="entry name" value="LpxC"/>
    <property type="match status" value="1"/>
</dbReference>
<dbReference type="PANTHER" id="PTHR33694">
    <property type="entry name" value="UDP-3-O-ACYL-N-ACETYLGLUCOSAMINE DEACETYLASE 1, MITOCHONDRIAL-RELATED"/>
    <property type="match status" value="1"/>
</dbReference>
<feature type="binding site" evidence="12">
    <location>
        <position position="234"/>
    </location>
    <ligand>
        <name>Zn(2+)</name>
        <dbReference type="ChEBI" id="CHEBI:29105"/>
    </ligand>
</feature>
<gene>
    <name evidence="12 13" type="primary">lpxC</name>
    <name evidence="13" type="ORF">VEHSUH05_05375</name>
</gene>
<dbReference type="InterPro" id="IPR011334">
    <property type="entry name" value="UDP-acyl_GlcNac_deAcase_C"/>
</dbReference>
<evidence type="ECO:0000313" key="13">
    <source>
        <dbReference type="EMBL" id="PQL19609.1"/>
    </source>
</evidence>
<dbReference type="Gene3D" id="3.30.1700.10">
    <property type="entry name" value="lpxc deacetylase, domain 2"/>
    <property type="match status" value="1"/>
</dbReference>
<dbReference type="STRING" id="1298594.GCA_001312465_02475"/>
<evidence type="ECO:0000256" key="4">
    <source>
        <dbReference type="ARBA" id="ARBA00012745"/>
    </source>
</evidence>
<evidence type="ECO:0000256" key="8">
    <source>
        <dbReference type="ARBA" id="ARBA00022801"/>
    </source>
</evidence>
<dbReference type="Gene3D" id="3.30.230.20">
    <property type="entry name" value="lpxc deacetylase, domain 1"/>
    <property type="match status" value="1"/>
</dbReference>
<accession>A0A2S7Z8R5</accession>
<dbReference type="InterPro" id="IPR015870">
    <property type="entry name" value="UDP-acyl_N-AcGlcN_deAcase_N"/>
</dbReference>
<feature type="binding site" evidence="12">
    <location>
        <position position="238"/>
    </location>
    <ligand>
        <name>Zn(2+)</name>
        <dbReference type="ChEBI" id="CHEBI:29105"/>
    </ligand>
</feature>
<feature type="active site" description="Proton donor" evidence="12">
    <location>
        <position position="260"/>
    </location>
</feature>
<evidence type="ECO:0000256" key="12">
    <source>
        <dbReference type="HAMAP-Rule" id="MF_00388"/>
    </source>
</evidence>
<sequence>MSKPQQTIKQAVSYQGIGLHSGEPVTMVFKPAPEDTGIVFVRTDIEGHPSVRAHIDNVTNTMRATTLENGEAKVFTVEHVLAAFSAMNIDNCYIEMDSPEPPVGDGSSAVFVDLIERAGLDIQTAKRRVYKVKKSHAVYDEDRFIVILPYDGYRMTFTSINSHPLLGTQQCDFEVTPEYFKEHIGPARTIGFMKELEQLQAMGLAKGGNLDNALVYDDEKCLSVPRFDDELVRHKALDVIGDLFLLGPIEGHVIALKSSHELNSRLAHSIMEEIRETQP</sequence>
<keyword evidence="6 12" id="KW-0441">Lipid A biosynthesis</keyword>
<organism evidence="13 14">
    <name type="scientific">Veillonella denticariosi JCM 15641</name>
    <dbReference type="NCBI Taxonomy" id="1298594"/>
    <lineage>
        <taxon>Bacteria</taxon>
        <taxon>Bacillati</taxon>
        <taxon>Bacillota</taxon>
        <taxon>Negativicutes</taxon>
        <taxon>Veillonellales</taxon>
        <taxon>Veillonellaceae</taxon>
        <taxon>Veillonella</taxon>
    </lineage>
</organism>
<comment type="similarity">
    <text evidence="12">Belongs to the LpxC family.</text>
</comment>
<dbReference type="GO" id="GO:0046872">
    <property type="term" value="F:metal ion binding"/>
    <property type="evidence" value="ECO:0007669"/>
    <property type="project" value="UniProtKB-KW"/>
</dbReference>
<comment type="pathway">
    <text evidence="3 12">Glycolipid biosynthesis; lipid IV(A) biosynthesis; lipid IV(A) from (3R)-3-hydroxytetradecanoyl-[acyl-carrier-protein] and UDP-N-acetyl-alpha-D-glucosamine: step 2/6.</text>
</comment>
<comment type="function">
    <text evidence="2 12">Catalyzes the hydrolysis of UDP-3-O-myristoyl-N-acetylglucosamine to form UDP-3-O-myristoylglucosamine and acetate, the committed step in lipid A biosynthesis.</text>
</comment>
<evidence type="ECO:0000256" key="6">
    <source>
        <dbReference type="ARBA" id="ARBA00022556"/>
    </source>
</evidence>
<dbReference type="Proteomes" id="UP000237916">
    <property type="component" value="Unassembled WGS sequence"/>
</dbReference>
<name>A0A2S7Z8R5_9FIRM</name>
<keyword evidence="10 12" id="KW-0443">Lipid metabolism</keyword>
<evidence type="ECO:0000256" key="3">
    <source>
        <dbReference type="ARBA" id="ARBA00005002"/>
    </source>
</evidence>
<feature type="binding site" evidence="12">
    <location>
        <position position="79"/>
    </location>
    <ligand>
        <name>Zn(2+)</name>
        <dbReference type="ChEBI" id="CHEBI:29105"/>
    </ligand>
</feature>